<dbReference type="AlphaFoldDB" id="A0A0B6YJK4"/>
<feature type="non-terminal residue" evidence="2">
    <location>
        <position position="229"/>
    </location>
</feature>
<feature type="region of interest" description="Disordered" evidence="1">
    <location>
        <begin position="1"/>
        <end position="26"/>
    </location>
</feature>
<feature type="region of interest" description="Disordered" evidence="1">
    <location>
        <begin position="165"/>
        <end position="229"/>
    </location>
</feature>
<sequence length="229" mass="25329">MVDRDDYRSKLRTPKKEIKTEPLLWGNTSPSYDNAGILGYSNYLNTPSPARKRLHVASEPSSFSPHKSGYFLRTPSPFKQTHKSPQKHGSGVKQEFSGTPSPHKTGPGTDLFGNRSLLDNLPMPEWDEHFLDNFQEELLFGIGSEDLEGLVRSPLKSPKRGRAFLSSSPFKGSPSVSPFKSPLLTSSPKLSIDSPNNLLKTPGLGGGRPLTRQRKLFLQSPEHQMSSVS</sequence>
<name>A0A0B6YJK4_9EUPU</name>
<feature type="region of interest" description="Disordered" evidence="1">
    <location>
        <begin position="58"/>
        <end position="116"/>
    </location>
</feature>
<reference evidence="2" key="1">
    <citation type="submission" date="2014-12" db="EMBL/GenBank/DDBJ databases">
        <title>Insight into the proteome of Arion vulgaris.</title>
        <authorList>
            <person name="Aradska J."/>
            <person name="Bulat T."/>
            <person name="Smidak R."/>
            <person name="Sarate P."/>
            <person name="Gangsoo J."/>
            <person name="Sialana F."/>
            <person name="Bilban M."/>
            <person name="Lubec G."/>
        </authorList>
    </citation>
    <scope>NUCLEOTIDE SEQUENCE</scope>
    <source>
        <tissue evidence="2">Skin</tissue>
    </source>
</reference>
<evidence type="ECO:0000256" key="1">
    <source>
        <dbReference type="SAM" id="MobiDB-lite"/>
    </source>
</evidence>
<gene>
    <name evidence="2" type="primary">ORF27489</name>
</gene>
<organism evidence="2">
    <name type="scientific">Arion vulgaris</name>
    <dbReference type="NCBI Taxonomy" id="1028688"/>
    <lineage>
        <taxon>Eukaryota</taxon>
        <taxon>Metazoa</taxon>
        <taxon>Spiralia</taxon>
        <taxon>Lophotrochozoa</taxon>
        <taxon>Mollusca</taxon>
        <taxon>Gastropoda</taxon>
        <taxon>Heterobranchia</taxon>
        <taxon>Euthyneura</taxon>
        <taxon>Panpulmonata</taxon>
        <taxon>Eupulmonata</taxon>
        <taxon>Stylommatophora</taxon>
        <taxon>Helicina</taxon>
        <taxon>Arionoidea</taxon>
        <taxon>Arionidae</taxon>
        <taxon>Arion</taxon>
    </lineage>
</organism>
<feature type="compositionally biased region" description="Low complexity" evidence="1">
    <location>
        <begin position="166"/>
        <end position="191"/>
    </location>
</feature>
<proteinExistence type="predicted"/>
<accession>A0A0B6YJK4</accession>
<protein>
    <submittedName>
        <fullName evidence="2">Uncharacterized protein</fullName>
    </submittedName>
</protein>
<feature type="compositionally biased region" description="Basic and acidic residues" evidence="1">
    <location>
        <begin position="1"/>
        <end position="20"/>
    </location>
</feature>
<evidence type="ECO:0000313" key="2">
    <source>
        <dbReference type="EMBL" id="CEK56377.1"/>
    </source>
</evidence>
<dbReference type="EMBL" id="HACG01009512">
    <property type="protein sequence ID" value="CEK56377.1"/>
    <property type="molecule type" value="Transcribed_RNA"/>
</dbReference>